<keyword evidence="2" id="KW-1133">Transmembrane helix</keyword>
<feature type="transmembrane region" description="Helical" evidence="2">
    <location>
        <begin position="120"/>
        <end position="139"/>
    </location>
</feature>
<evidence type="ECO:0000256" key="2">
    <source>
        <dbReference type="SAM" id="Phobius"/>
    </source>
</evidence>
<dbReference type="Proteomes" id="UP000635606">
    <property type="component" value="Unassembled WGS sequence"/>
</dbReference>
<feature type="transmembrane region" description="Helical" evidence="2">
    <location>
        <begin position="16"/>
        <end position="34"/>
    </location>
</feature>
<feature type="transmembrane region" description="Helical" evidence="2">
    <location>
        <begin position="184"/>
        <end position="204"/>
    </location>
</feature>
<protein>
    <submittedName>
        <fullName evidence="3">Uncharacterized protein</fullName>
    </submittedName>
</protein>
<gene>
    <name evidence="3" type="ORF">Voc01_103240</name>
</gene>
<dbReference type="AlphaFoldDB" id="A0A8J4A404"/>
<organism evidence="3 4">
    <name type="scientific">Virgisporangium ochraceum</name>
    <dbReference type="NCBI Taxonomy" id="65505"/>
    <lineage>
        <taxon>Bacteria</taxon>
        <taxon>Bacillati</taxon>
        <taxon>Actinomycetota</taxon>
        <taxon>Actinomycetes</taxon>
        <taxon>Micromonosporales</taxon>
        <taxon>Micromonosporaceae</taxon>
        <taxon>Virgisporangium</taxon>
    </lineage>
</organism>
<dbReference type="EMBL" id="BOPH01000156">
    <property type="protein sequence ID" value="GIJ75407.1"/>
    <property type="molecule type" value="Genomic_DNA"/>
</dbReference>
<evidence type="ECO:0000313" key="3">
    <source>
        <dbReference type="EMBL" id="GIJ75407.1"/>
    </source>
</evidence>
<keyword evidence="2" id="KW-0812">Transmembrane</keyword>
<keyword evidence="2" id="KW-0472">Membrane</keyword>
<sequence length="308" mass="31809">MPNRIRATLRRLAANRWLRLASVVVPLAVSVGLLSRVPRISLLPLLPAVAVWTLGKYVLCPVRWMLVSRNGRGLWWHLRTYAEGELLGLASPAHVGADLWRGSRLVGAGMEPFHSGGVIAVDRLIGAVALVLVGALVGVTLPARTAVPVFVVGLVAVALVLIVRRRRPAVGRAWPGWRAAAAGVGLSLAYQVTAVALLVGAVTATGHRAGPVEVATLYAASQLATLVPGLNGLSAREGALAAALVSTGASWSAALGAVALVAVVAWGPATVLGGSSLLARFVTRGRTSGHGGTSPRREEVSPCPEVRA</sequence>
<feature type="region of interest" description="Disordered" evidence="1">
    <location>
        <begin position="286"/>
        <end position="308"/>
    </location>
</feature>
<evidence type="ECO:0000313" key="4">
    <source>
        <dbReference type="Proteomes" id="UP000635606"/>
    </source>
</evidence>
<accession>A0A8J4A404</accession>
<feature type="transmembrane region" description="Helical" evidence="2">
    <location>
        <begin position="40"/>
        <end position="59"/>
    </location>
</feature>
<feature type="transmembrane region" description="Helical" evidence="2">
    <location>
        <begin position="254"/>
        <end position="279"/>
    </location>
</feature>
<reference evidence="3" key="1">
    <citation type="submission" date="2021-01" db="EMBL/GenBank/DDBJ databases">
        <title>Whole genome shotgun sequence of Virgisporangium ochraceum NBRC 16418.</title>
        <authorList>
            <person name="Komaki H."/>
            <person name="Tamura T."/>
        </authorList>
    </citation>
    <scope>NUCLEOTIDE SEQUENCE</scope>
    <source>
        <strain evidence="3">NBRC 16418</strain>
    </source>
</reference>
<proteinExistence type="predicted"/>
<keyword evidence="4" id="KW-1185">Reference proteome</keyword>
<comment type="caution">
    <text evidence="3">The sequence shown here is derived from an EMBL/GenBank/DDBJ whole genome shotgun (WGS) entry which is preliminary data.</text>
</comment>
<evidence type="ECO:0000256" key="1">
    <source>
        <dbReference type="SAM" id="MobiDB-lite"/>
    </source>
</evidence>
<name>A0A8J4A404_9ACTN</name>
<dbReference type="RefSeq" id="WP_203935168.1">
    <property type="nucleotide sequence ID" value="NZ_BOPH01000156.1"/>
</dbReference>
<feature type="compositionally biased region" description="Basic and acidic residues" evidence="1">
    <location>
        <begin position="295"/>
        <end position="308"/>
    </location>
</feature>
<feature type="transmembrane region" description="Helical" evidence="2">
    <location>
        <begin position="145"/>
        <end position="163"/>
    </location>
</feature>